<sequence length="37" mass="4583">MKGEITIAPSRYHNYFYFFLLFYSKNTRVDVIFLLFQ</sequence>
<proteinExistence type="predicted"/>
<organism evidence="1">
    <name type="scientific">Myoviridae sp. ctLnO19</name>
    <dbReference type="NCBI Taxonomy" id="2825085"/>
    <lineage>
        <taxon>Viruses</taxon>
        <taxon>Duplodnaviria</taxon>
        <taxon>Heunggongvirae</taxon>
        <taxon>Uroviricota</taxon>
        <taxon>Caudoviricetes</taxon>
    </lineage>
</organism>
<reference evidence="1" key="1">
    <citation type="journal article" date="2021" name="Proc. Natl. Acad. Sci. U.S.A.">
        <title>A Catalog of Tens of Thousands of Viruses from Human Metagenomes Reveals Hidden Associations with Chronic Diseases.</title>
        <authorList>
            <person name="Tisza M.J."/>
            <person name="Buck C.B."/>
        </authorList>
    </citation>
    <scope>NUCLEOTIDE SEQUENCE</scope>
    <source>
        <strain evidence="1">CtLnO19</strain>
    </source>
</reference>
<protein>
    <submittedName>
        <fullName evidence="1">Uncharacterized protein</fullName>
    </submittedName>
</protein>
<name>A0A8S5NZN6_9CAUD</name>
<accession>A0A8S5NZN6</accession>
<evidence type="ECO:0000313" key="1">
    <source>
        <dbReference type="EMBL" id="DAE00303.1"/>
    </source>
</evidence>
<dbReference type="EMBL" id="BK015301">
    <property type="protein sequence ID" value="DAE00303.1"/>
    <property type="molecule type" value="Genomic_DNA"/>
</dbReference>